<feature type="compositionally biased region" description="Polar residues" evidence="1">
    <location>
        <begin position="17"/>
        <end position="29"/>
    </location>
</feature>
<dbReference type="PANTHER" id="PTHR14336">
    <property type="entry name" value="TANDEM PH DOMAIN CONTAINING PROTEIN"/>
    <property type="match status" value="1"/>
</dbReference>
<reference evidence="3" key="2">
    <citation type="submission" date="2025-09" db="UniProtKB">
        <authorList>
            <consortium name="Ensembl"/>
        </authorList>
    </citation>
    <scope>IDENTIFICATION</scope>
</reference>
<dbReference type="Gene3D" id="2.30.29.30">
    <property type="entry name" value="Pleckstrin-homology domain (PH domain)/Phosphotyrosine-binding domain (PTB)"/>
    <property type="match status" value="1"/>
</dbReference>
<dbReference type="AlphaFoldDB" id="A0A3B3V4I2"/>
<dbReference type="Proteomes" id="UP000261500">
    <property type="component" value="Unplaced"/>
</dbReference>
<sequence>ETAAHTSTHSVSHNSSPQRCGGQSSSEGQRSNVIRCGWLRKQGGFVKTWHSRWFVLRGELLYYYKDEEETKPLGRSTCRLSINMPSACPHSSVETTYARSSRPRVLTGDREARTRTRALAFHLARAHKQRQPLTQQQK</sequence>
<dbReference type="SMART" id="SM00233">
    <property type="entry name" value="PH"/>
    <property type="match status" value="1"/>
</dbReference>
<feature type="compositionally biased region" description="Low complexity" evidence="1">
    <location>
        <begin position="1"/>
        <end position="16"/>
    </location>
</feature>
<proteinExistence type="predicted"/>
<dbReference type="PROSITE" id="PS50003">
    <property type="entry name" value="PH_DOMAIN"/>
    <property type="match status" value="1"/>
</dbReference>
<organism evidence="3 4">
    <name type="scientific">Poecilia latipinna</name>
    <name type="common">sailfin molly</name>
    <dbReference type="NCBI Taxonomy" id="48699"/>
    <lineage>
        <taxon>Eukaryota</taxon>
        <taxon>Metazoa</taxon>
        <taxon>Chordata</taxon>
        <taxon>Craniata</taxon>
        <taxon>Vertebrata</taxon>
        <taxon>Euteleostomi</taxon>
        <taxon>Actinopterygii</taxon>
        <taxon>Neopterygii</taxon>
        <taxon>Teleostei</taxon>
        <taxon>Neoteleostei</taxon>
        <taxon>Acanthomorphata</taxon>
        <taxon>Ovalentaria</taxon>
        <taxon>Atherinomorphae</taxon>
        <taxon>Cyprinodontiformes</taxon>
        <taxon>Poeciliidae</taxon>
        <taxon>Poeciliinae</taxon>
        <taxon>Poecilia</taxon>
    </lineage>
</organism>
<evidence type="ECO:0000313" key="4">
    <source>
        <dbReference type="Proteomes" id="UP000261500"/>
    </source>
</evidence>
<dbReference type="Pfam" id="PF00169">
    <property type="entry name" value="PH"/>
    <property type="match status" value="1"/>
</dbReference>
<feature type="domain" description="PH" evidence="2">
    <location>
        <begin position="32"/>
        <end position="138"/>
    </location>
</feature>
<evidence type="ECO:0000313" key="3">
    <source>
        <dbReference type="Ensembl" id="ENSPLAP00000020655.1"/>
    </source>
</evidence>
<evidence type="ECO:0000259" key="2">
    <source>
        <dbReference type="PROSITE" id="PS50003"/>
    </source>
</evidence>
<feature type="region of interest" description="Disordered" evidence="1">
    <location>
        <begin position="1"/>
        <end position="29"/>
    </location>
</feature>
<dbReference type="Ensembl" id="ENSPLAT00000013028.1">
    <property type="protein sequence ID" value="ENSPLAP00000020655.1"/>
    <property type="gene ID" value="ENSPLAG00000003704.1"/>
</dbReference>
<dbReference type="InterPro" id="IPR051707">
    <property type="entry name" value="PI-Interact_SigTrans_Reg"/>
</dbReference>
<reference evidence="3" key="1">
    <citation type="submission" date="2025-08" db="UniProtKB">
        <authorList>
            <consortium name="Ensembl"/>
        </authorList>
    </citation>
    <scope>IDENTIFICATION</scope>
</reference>
<dbReference type="SUPFAM" id="SSF50729">
    <property type="entry name" value="PH domain-like"/>
    <property type="match status" value="1"/>
</dbReference>
<name>A0A3B3V4I2_9TELE</name>
<dbReference type="STRING" id="48699.ENSPLAP00000020655"/>
<keyword evidence="4" id="KW-1185">Reference proteome</keyword>
<dbReference type="InterPro" id="IPR001849">
    <property type="entry name" value="PH_domain"/>
</dbReference>
<protein>
    <recommendedName>
        <fullName evidence="2">PH domain-containing protein</fullName>
    </recommendedName>
</protein>
<evidence type="ECO:0000256" key="1">
    <source>
        <dbReference type="SAM" id="MobiDB-lite"/>
    </source>
</evidence>
<dbReference type="InterPro" id="IPR011993">
    <property type="entry name" value="PH-like_dom_sf"/>
</dbReference>
<accession>A0A3B3V4I2</accession>